<reference evidence="1" key="1">
    <citation type="journal article" date="2019" name="Emerg. Microbes Infect.">
        <title>Comprehensive subspecies identification of 175 nontuberculous mycobacteria species based on 7547 genomic profiles.</title>
        <authorList>
            <person name="Matsumoto Y."/>
            <person name="Kinjo T."/>
            <person name="Motooka D."/>
            <person name="Nabeya D."/>
            <person name="Jung N."/>
            <person name="Uechi K."/>
            <person name="Horii T."/>
            <person name="Iida T."/>
            <person name="Fujita J."/>
            <person name="Nakamura S."/>
        </authorList>
    </citation>
    <scope>NUCLEOTIDE SEQUENCE [LARGE SCALE GENOMIC DNA]</scope>
    <source>
        <strain evidence="1">JCM 13671</strain>
    </source>
</reference>
<evidence type="ECO:0000313" key="1">
    <source>
        <dbReference type="EMBL" id="BBZ34706.1"/>
    </source>
</evidence>
<reference evidence="1" key="2">
    <citation type="submission" date="2020-02" db="EMBL/GenBank/DDBJ databases">
        <authorList>
            <person name="Matsumoto Y."/>
            <person name="Motooka D."/>
            <person name="Nakamura S."/>
        </authorList>
    </citation>
    <scope>NUCLEOTIDE SEQUENCE</scope>
    <source>
        <strain evidence="1">JCM 13671</strain>
    </source>
</reference>
<keyword evidence="2" id="KW-1185">Reference proteome</keyword>
<dbReference type="RefSeq" id="WP_085148465.1">
    <property type="nucleotide sequence ID" value="NZ_AP022612.1"/>
</dbReference>
<dbReference type="OrthoDB" id="4633378at2"/>
<evidence type="ECO:0000313" key="2">
    <source>
        <dbReference type="Proteomes" id="UP000466931"/>
    </source>
</evidence>
<dbReference type="Proteomes" id="UP000466931">
    <property type="component" value="Chromosome"/>
</dbReference>
<sequence>MTVTVKLKDRGSDEYMRFGDSYHKCHDGSLEVVRTGAKTPFRYPPGEWTDVSGDQRKSAKSRFWH</sequence>
<dbReference type="EMBL" id="AP022612">
    <property type="protein sequence ID" value="BBZ34706.1"/>
    <property type="molecule type" value="Genomic_DNA"/>
</dbReference>
<proteinExistence type="predicted"/>
<gene>
    <name evidence="1" type="ORF">MCNF_33110</name>
</gene>
<accession>A0A7I7XZI2</accession>
<protein>
    <submittedName>
        <fullName evidence="1">Uncharacterized protein</fullName>
    </submittedName>
</protein>
<name>A0A7I7XZI2_9MYCO</name>
<dbReference type="AlphaFoldDB" id="A0A7I7XZI2"/>
<organism evidence="1 2">
    <name type="scientific">Mycolicibacterium confluentis</name>
    <dbReference type="NCBI Taxonomy" id="28047"/>
    <lineage>
        <taxon>Bacteria</taxon>
        <taxon>Bacillati</taxon>
        <taxon>Actinomycetota</taxon>
        <taxon>Actinomycetes</taxon>
        <taxon>Mycobacteriales</taxon>
        <taxon>Mycobacteriaceae</taxon>
        <taxon>Mycolicibacterium</taxon>
    </lineage>
</organism>